<evidence type="ECO:0000256" key="6">
    <source>
        <dbReference type="ARBA" id="ARBA00022723"/>
    </source>
</evidence>
<dbReference type="PROSITE" id="PS50972">
    <property type="entry name" value="PTERIN_BINDING"/>
    <property type="match status" value="1"/>
</dbReference>
<keyword evidence="12" id="KW-1185">Reference proteome</keyword>
<dbReference type="OrthoDB" id="9811744at2"/>
<keyword evidence="8 9" id="KW-0289">Folate biosynthesis</keyword>
<comment type="function">
    <text evidence="9">Catalyzes the condensation of para-aminobenzoate (pABA) with 6-hydroxymethyl-7,8-dihydropterin diphosphate (DHPt-PP) to form 7,8-dihydropteroate (H2Pte), the immediate precursor of folate derivatives.</text>
</comment>
<dbReference type="PANTHER" id="PTHR20941">
    <property type="entry name" value="FOLATE SYNTHESIS PROTEINS"/>
    <property type="match status" value="1"/>
</dbReference>
<evidence type="ECO:0000259" key="10">
    <source>
        <dbReference type="PROSITE" id="PS50972"/>
    </source>
</evidence>
<dbReference type="eggNOG" id="COG0294">
    <property type="taxonomic scope" value="Bacteria"/>
</dbReference>
<dbReference type="GO" id="GO:0046656">
    <property type="term" value="P:folic acid biosynthetic process"/>
    <property type="evidence" value="ECO:0007669"/>
    <property type="project" value="UniProtKB-KW"/>
</dbReference>
<comment type="cofactor">
    <cofactor evidence="2 9">
        <name>Mg(2+)</name>
        <dbReference type="ChEBI" id="CHEBI:18420"/>
    </cofactor>
</comment>
<dbReference type="InterPro" id="IPR011005">
    <property type="entry name" value="Dihydropteroate_synth-like_sf"/>
</dbReference>
<dbReference type="Proteomes" id="UP000010808">
    <property type="component" value="Chromosome"/>
</dbReference>
<dbReference type="STRING" id="1121451.DESAM_22188"/>
<dbReference type="NCBIfam" id="TIGR01496">
    <property type="entry name" value="DHPS"/>
    <property type="match status" value="1"/>
</dbReference>
<dbReference type="PANTHER" id="PTHR20941:SF1">
    <property type="entry name" value="FOLIC ACID SYNTHESIS PROTEIN FOL1"/>
    <property type="match status" value="1"/>
</dbReference>
<dbReference type="PROSITE" id="PS00793">
    <property type="entry name" value="DHPS_2"/>
    <property type="match status" value="1"/>
</dbReference>
<dbReference type="EC" id="2.5.1.15" evidence="4 9"/>
<comment type="similarity">
    <text evidence="9">Belongs to the DHPS family.</text>
</comment>
<dbReference type="KEGG" id="dhy:DESAM_22188"/>
<dbReference type="GO" id="GO:0005829">
    <property type="term" value="C:cytosol"/>
    <property type="evidence" value="ECO:0007669"/>
    <property type="project" value="TreeGrafter"/>
</dbReference>
<dbReference type="RefSeq" id="WP_015337055.1">
    <property type="nucleotide sequence ID" value="NC_020055.1"/>
</dbReference>
<accession>L0RE50</accession>
<protein>
    <recommendedName>
        <fullName evidence="4 9">Dihydropteroate synthase</fullName>
        <shortName evidence="9">DHPS</shortName>
        <ecNumber evidence="4 9">2.5.1.15</ecNumber>
    </recommendedName>
    <alternativeName>
        <fullName evidence="9">Dihydropteroate pyrophosphorylase</fullName>
    </alternativeName>
</protein>
<evidence type="ECO:0000256" key="9">
    <source>
        <dbReference type="RuleBase" id="RU361205"/>
    </source>
</evidence>
<dbReference type="Pfam" id="PF00809">
    <property type="entry name" value="Pterin_bind"/>
    <property type="match status" value="1"/>
</dbReference>
<evidence type="ECO:0000256" key="3">
    <source>
        <dbReference type="ARBA" id="ARBA00004763"/>
    </source>
</evidence>
<comment type="catalytic activity">
    <reaction evidence="1">
        <text>(7,8-dihydropterin-6-yl)methyl diphosphate + 4-aminobenzoate = 7,8-dihydropteroate + diphosphate</text>
        <dbReference type="Rhea" id="RHEA:19949"/>
        <dbReference type="ChEBI" id="CHEBI:17836"/>
        <dbReference type="ChEBI" id="CHEBI:17839"/>
        <dbReference type="ChEBI" id="CHEBI:33019"/>
        <dbReference type="ChEBI" id="CHEBI:72950"/>
        <dbReference type="EC" id="2.5.1.15"/>
    </reaction>
</comment>
<dbReference type="GO" id="GO:0004156">
    <property type="term" value="F:dihydropteroate synthase activity"/>
    <property type="evidence" value="ECO:0007669"/>
    <property type="project" value="UniProtKB-EC"/>
</dbReference>
<dbReference type="SUPFAM" id="SSF51717">
    <property type="entry name" value="Dihydropteroate synthetase-like"/>
    <property type="match status" value="1"/>
</dbReference>
<dbReference type="PROSITE" id="PS00792">
    <property type="entry name" value="DHPS_1"/>
    <property type="match status" value="1"/>
</dbReference>
<dbReference type="EMBL" id="FO203522">
    <property type="protein sequence ID" value="CCO24455.1"/>
    <property type="molecule type" value="Genomic_DNA"/>
</dbReference>
<keyword evidence="6 9" id="KW-0479">Metal-binding</keyword>
<dbReference type="InterPro" id="IPR000489">
    <property type="entry name" value="Pterin-binding_dom"/>
</dbReference>
<name>L0RE50_9BACT</name>
<dbReference type="HOGENOM" id="CLU_008023_0_2_7"/>
<reference evidence="11 12" key="1">
    <citation type="submission" date="2012-10" db="EMBL/GenBank/DDBJ databases">
        <authorList>
            <person name="Genoscope - CEA"/>
        </authorList>
    </citation>
    <scope>NUCLEOTIDE SEQUENCE [LARGE SCALE GENOMIC DNA]</scope>
    <source>
        <strain evidence="12">AM13 / DSM 14728</strain>
    </source>
</reference>
<keyword evidence="5 9" id="KW-0808">Transferase</keyword>
<dbReference type="GO" id="GO:0046872">
    <property type="term" value="F:metal ion binding"/>
    <property type="evidence" value="ECO:0007669"/>
    <property type="project" value="UniProtKB-KW"/>
</dbReference>
<dbReference type="UniPathway" id="UPA00077">
    <property type="reaction ID" value="UER00156"/>
</dbReference>
<feature type="domain" description="Pterin-binding" evidence="10">
    <location>
        <begin position="20"/>
        <end position="271"/>
    </location>
</feature>
<dbReference type="PATRIC" id="fig|1121451.3.peg.2407"/>
<dbReference type="AlphaFoldDB" id="L0RE50"/>
<evidence type="ECO:0000256" key="7">
    <source>
        <dbReference type="ARBA" id="ARBA00022842"/>
    </source>
</evidence>
<evidence type="ECO:0000256" key="8">
    <source>
        <dbReference type="ARBA" id="ARBA00022909"/>
    </source>
</evidence>
<evidence type="ECO:0000256" key="1">
    <source>
        <dbReference type="ARBA" id="ARBA00000012"/>
    </source>
</evidence>
<sequence length="280" mass="30519">MNRNYSWTIKGGRVLGPAPFFIAGIVNVTPDSFYDGGKNFDPRHAIMHGRQLIKQGADILDVGGESTRPFADPVSTADELARVVPVIKELSREHVVSVDTVKSEVARAAIEAGASIVNDVSAFAQDPALLEVVADLKPGYVLMHSQGSPEKMQLSPHYDNVIKEILSFFKKSLEKLVKSGLPEDHIVVDPGIGFGKTLEHNLEILRNIDKIANLGFPVYMGLSNKSVWGKLLGLEPDERKNATQAATAVLAARGVPIHRVHEVELTRQTLKIVQEISGAY</sequence>
<dbReference type="GO" id="GO:0046654">
    <property type="term" value="P:tetrahydrofolate biosynthetic process"/>
    <property type="evidence" value="ECO:0007669"/>
    <property type="project" value="UniProtKB-UniPathway"/>
</dbReference>
<evidence type="ECO:0000256" key="5">
    <source>
        <dbReference type="ARBA" id="ARBA00022679"/>
    </source>
</evidence>
<evidence type="ECO:0000313" key="11">
    <source>
        <dbReference type="EMBL" id="CCO24455.1"/>
    </source>
</evidence>
<organism evidence="11 12">
    <name type="scientific">Maridesulfovibrio hydrothermalis AM13 = DSM 14728</name>
    <dbReference type="NCBI Taxonomy" id="1121451"/>
    <lineage>
        <taxon>Bacteria</taxon>
        <taxon>Pseudomonadati</taxon>
        <taxon>Thermodesulfobacteriota</taxon>
        <taxon>Desulfovibrionia</taxon>
        <taxon>Desulfovibrionales</taxon>
        <taxon>Desulfovibrionaceae</taxon>
        <taxon>Maridesulfovibrio</taxon>
    </lineage>
</organism>
<keyword evidence="7 9" id="KW-0460">Magnesium</keyword>
<dbReference type="InterPro" id="IPR006390">
    <property type="entry name" value="DHP_synth_dom"/>
</dbReference>
<evidence type="ECO:0000256" key="2">
    <source>
        <dbReference type="ARBA" id="ARBA00001946"/>
    </source>
</evidence>
<comment type="pathway">
    <text evidence="3 9">Cofactor biosynthesis; tetrahydrofolate biosynthesis; 7,8-dihydrofolate from 2-amino-4-hydroxy-6-hydroxymethyl-7,8-dihydropteridine diphosphate and 4-aminobenzoate: step 1/2.</text>
</comment>
<dbReference type="InterPro" id="IPR045031">
    <property type="entry name" value="DHP_synth-like"/>
</dbReference>
<proteinExistence type="inferred from homology"/>
<evidence type="ECO:0000313" key="12">
    <source>
        <dbReference type="Proteomes" id="UP000010808"/>
    </source>
</evidence>
<gene>
    <name evidence="11" type="ORF">DESAM_22188</name>
</gene>
<dbReference type="CDD" id="cd00739">
    <property type="entry name" value="DHPS"/>
    <property type="match status" value="1"/>
</dbReference>
<evidence type="ECO:0000256" key="4">
    <source>
        <dbReference type="ARBA" id="ARBA00012458"/>
    </source>
</evidence>
<dbReference type="Gene3D" id="3.20.20.20">
    <property type="entry name" value="Dihydropteroate synthase-like"/>
    <property type="match status" value="1"/>
</dbReference>